<name>A0A3A2ZA57_9EURO</name>
<feature type="coiled-coil region" evidence="1">
    <location>
        <begin position="52"/>
        <end position="90"/>
    </location>
</feature>
<proteinExistence type="predicted"/>
<dbReference type="EMBL" id="MVGC01000348">
    <property type="protein sequence ID" value="RJE20009.1"/>
    <property type="molecule type" value="Genomic_DNA"/>
</dbReference>
<comment type="caution">
    <text evidence="3">The sequence shown here is derived from an EMBL/GenBank/DDBJ whole genome shotgun (WGS) entry which is preliminary data.</text>
</comment>
<keyword evidence="1" id="KW-0175">Coiled coil</keyword>
<organism evidence="3 4">
    <name type="scientific">Aspergillus sclerotialis</name>
    <dbReference type="NCBI Taxonomy" id="2070753"/>
    <lineage>
        <taxon>Eukaryota</taxon>
        <taxon>Fungi</taxon>
        <taxon>Dikarya</taxon>
        <taxon>Ascomycota</taxon>
        <taxon>Pezizomycotina</taxon>
        <taxon>Eurotiomycetes</taxon>
        <taxon>Eurotiomycetidae</taxon>
        <taxon>Eurotiales</taxon>
        <taxon>Aspergillaceae</taxon>
        <taxon>Aspergillus</taxon>
        <taxon>Aspergillus subgen. Polypaecilum</taxon>
    </lineage>
</organism>
<evidence type="ECO:0000313" key="3">
    <source>
        <dbReference type="EMBL" id="RJE20009.1"/>
    </source>
</evidence>
<evidence type="ECO:0000313" key="4">
    <source>
        <dbReference type="Proteomes" id="UP000266188"/>
    </source>
</evidence>
<protein>
    <submittedName>
        <fullName evidence="3">Integrase core domain protein</fullName>
    </submittedName>
</protein>
<keyword evidence="4" id="KW-1185">Reference proteome</keyword>
<dbReference type="Proteomes" id="UP000266188">
    <property type="component" value="Unassembled WGS sequence"/>
</dbReference>
<evidence type="ECO:0000256" key="1">
    <source>
        <dbReference type="SAM" id="Coils"/>
    </source>
</evidence>
<accession>A0A3A2ZA57</accession>
<sequence length="253" mass="28396">MENQYSYTKYPSVSSSPVAQQTDPKPSDRAGATSTVTPCKKKRHVPVDSFEAEAALAEIVAANKKAEDIAEELTRKIMGLEQKLERRMETQIGPEEQQPPTRELQEALQAKDKEIRCLNHVIDLLKSAYEPILFYSLSPPRVWKPSEKATEGPGEKMRYLPGYSYIVEPVETLKTALHKEDPGKDQKRKNFAKKTMADFDDDCKQAWDALKQGLAEAPPQKSSVFKNSHSLWVLGDVATCQLVMDMALSLRAT</sequence>
<feature type="region of interest" description="Disordered" evidence="2">
    <location>
        <begin position="1"/>
        <end position="40"/>
    </location>
</feature>
<dbReference type="AlphaFoldDB" id="A0A3A2ZA57"/>
<feature type="compositionally biased region" description="Polar residues" evidence="2">
    <location>
        <begin position="1"/>
        <end position="24"/>
    </location>
</feature>
<reference evidence="4" key="1">
    <citation type="submission" date="2017-02" db="EMBL/GenBank/DDBJ databases">
        <authorList>
            <person name="Tafer H."/>
            <person name="Lopandic K."/>
        </authorList>
    </citation>
    <scope>NUCLEOTIDE SEQUENCE [LARGE SCALE GENOMIC DNA]</scope>
    <source>
        <strain evidence="4">CBS 366.77</strain>
    </source>
</reference>
<gene>
    <name evidence="3" type="ORF">PHISCL_07656</name>
</gene>
<evidence type="ECO:0000256" key="2">
    <source>
        <dbReference type="SAM" id="MobiDB-lite"/>
    </source>
</evidence>